<geneLocation type="plasmid" evidence="1 2">
    <name>pBN3</name>
</geneLocation>
<dbReference type="Proteomes" id="UP000215158">
    <property type="component" value="Plasmid pBN3"/>
</dbReference>
<sequence>MSASYEWTEWHLTPAGWIRGSERTDFSKTTIKEPPTDRVLTVTYTDENSGYSAHQSHSEDWRSEDADSVAALLEQYGPAPAQL</sequence>
<organism evidence="1 2">
    <name type="scientific">Paraburkholderia aromaticivorans</name>
    <dbReference type="NCBI Taxonomy" id="2026199"/>
    <lineage>
        <taxon>Bacteria</taxon>
        <taxon>Pseudomonadati</taxon>
        <taxon>Pseudomonadota</taxon>
        <taxon>Betaproteobacteria</taxon>
        <taxon>Burkholderiales</taxon>
        <taxon>Burkholderiaceae</taxon>
        <taxon>Paraburkholderia</taxon>
    </lineage>
</organism>
<name>A0A248VYN1_9BURK</name>
<gene>
    <name evidence="1" type="ORF">CJU94_38770</name>
</gene>
<dbReference type="KEGG" id="parb:CJU94_38770"/>
<evidence type="ECO:0000313" key="2">
    <source>
        <dbReference type="Proteomes" id="UP000215158"/>
    </source>
</evidence>
<dbReference type="OrthoDB" id="8926444at2"/>
<dbReference type="AlphaFoldDB" id="A0A248VYN1"/>
<accession>A0A248VYN1</accession>
<keyword evidence="1" id="KW-0614">Plasmid</keyword>
<evidence type="ECO:0000313" key="1">
    <source>
        <dbReference type="EMBL" id="ASW04114.1"/>
    </source>
</evidence>
<dbReference type="RefSeq" id="WP_095423815.1">
    <property type="nucleotide sequence ID" value="NZ_CP022993.1"/>
</dbReference>
<reference evidence="1 2" key="1">
    <citation type="submission" date="2017-08" db="EMBL/GenBank/DDBJ databases">
        <title>Identification and genetic characteristics of simultaneous BTEX- and naphthalene-degrading Paraburkholderia sp. BN5 isolated from petroleum-contaminated soil.</title>
        <authorList>
            <person name="Lee Y."/>
            <person name="Jeon C.O."/>
        </authorList>
    </citation>
    <scope>NUCLEOTIDE SEQUENCE [LARGE SCALE GENOMIC DNA]</scope>
    <source>
        <strain evidence="1 2">BN5</strain>
        <plasmid evidence="1 2">pBN3</plasmid>
    </source>
</reference>
<dbReference type="EMBL" id="CP022993">
    <property type="protein sequence ID" value="ASW04114.1"/>
    <property type="molecule type" value="Genomic_DNA"/>
</dbReference>
<keyword evidence="2" id="KW-1185">Reference proteome</keyword>
<proteinExistence type="predicted"/>
<protein>
    <submittedName>
        <fullName evidence="1">Uncharacterized protein</fullName>
    </submittedName>
</protein>